<proteinExistence type="inferred from homology"/>
<dbReference type="InterPro" id="IPR045155">
    <property type="entry name" value="Beta-lactam_cat"/>
</dbReference>
<feature type="signal peptide" evidence="4">
    <location>
        <begin position="1"/>
        <end position="21"/>
    </location>
</feature>
<evidence type="ECO:0000256" key="4">
    <source>
        <dbReference type="SAM" id="SignalP"/>
    </source>
</evidence>
<dbReference type="SUPFAM" id="SSF56601">
    <property type="entry name" value="beta-lactamase/transpeptidase-like"/>
    <property type="match status" value="1"/>
</dbReference>
<protein>
    <recommendedName>
        <fullName evidence="3">beta-lactamase</fullName>
        <ecNumber evidence="3">3.5.2.6</ecNumber>
    </recommendedName>
</protein>
<evidence type="ECO:0000313" key="7">
    <source>
        <dbReference type="Proteomes" id="UP000239590"/>
    </source>
</evidence>
<dbReference type="PANTHER" id="PTHR35333:SF3">
    <property type="entry name" value="BETA-LACTAMASE-TYPE TRANSPEPTIDASE FOLD CONTAINING PROTEIN"/>
    <property type="match status" value="1"/>
</dbReference>
<dbReference type="EMBL" id="PTRA01000008">
    <property type="protein sequence ID" value="PQA53785.1"/>
    <property type="molecule type" value="Genomic_DNA"/>
</dbReference>
<feature type="domain" description="Beta-lactamase class A catalytic" evidence="5">
    <location>
        <begin position="43"/>
        <end position="271"/>
    </location>
</feature>
<keyword evidence="7" id="KW-1185">Reference proteome</keyword>
<evidence type="ECO:0000259" key="5">
    <source>
        <dbReference type="Pfam" id="PF13354"/>
    </source>
</evidence>
<evidence type="ECO:0000256" key="1">
    <source>
        <dbReference type="ARBA" id="ARBA00001526"/>
    </source>
</evidence>
<dbReference type="Proteomes" id="UP000239590">
    <property type="component" value="Unassembled WGS sequence"/>
</dbReference>
<feature type="chain" id="PRO_5015709863" description="beta-lactamase" evidence="4">
    <location>
        <begin position="22"/>
        <end position="300"/>
    </location>
</feature>
<comment type="catalytic activity">
    <reaction evidence="1">
        <text>a beta-lactam + H2O = a substituted beta-amino acid</text>
        <dbReference type="Rhea" id="RHEA:20401"/>
        <dbReference type="ChEBI" id="CHEBI:15377"/>
        <dbReference type="ChEBI" id="CHEBI:35627"/>
        <dbReference type="ChEBI" id="CHEBI:140347"/>
        <dbReference type="EC" id="3.5.2.6"/>
    </reaction>
</comment>
<sequence>MMRIPFLLVFGLFFTLSQLQAQVKPLQTQIEQLLQGKKATVGVGIYDFNTKQTVFLNGDTHLPMQSVYKFHVALTVLKEVDKGRFKLDQKMHVKKSDIVPGLHSPMGEDHPNADIDLPLSEIIRYMVAESDGSACDYLFRLLGGPTNVNTFIHQLGIKEVAIRETEETMQAKGNWDVQYTNWTTPAAMLDLLKLFYQQKILSKGSHDFLWKVMTGTVTGENRLKKLLPAGTLVTHKTGTSGTNKEGMMGAVNDVGFIALPNGKHIAISVFVANSTEGIDKNEQIIADIAKLAYDHFAKSK</sequence>
<dbReference type="InterPro" id="IPR012338">
    <property type="entry name" value="Beta-lactam/transpept-like"/>
</dbReference>
<keyword evidence="4" id="KW-0732">Signal</keyword>
<evidence type="ECO:0000256" key="3">
    <source>
        <dbReference type="ARBA" id="ARBA00012865"/>
    </source>
</evidence>
<dbReference type="NCBIfam" id="NF033103">
    <property type="entry name" value="bla_class_A"/>
    <property type="match status" value="1"/>
</dbReference>
<dbReference type="AlphaFoldDB" id="A0A2S7IFI9"/>
<dbReference type="GO" id="GO:0008800">
    <property type="term" value="F:beta-lactamase activity"/>
    <property type="evidence" value="ECO:0007669"/>
    <property type="project" value="UniProtKB-EC"/>
</dbReference>
<gene>
    <name evidence="6" type="ORF">C5O19_24245</name>
</gene>
<reference evidence="7" key="1">
    <citation type="submission" date="2018-02" db="EMBL/GenBank/DDBJ databases">
        <title>Genome sequencing of Solimonas sp. HR-BB.</title>
        <authorList>
            <person name="Lee Y."/>
            <person name="Jeon C.O."/>
        </authorList>
    </citation>
    <scope>NUCLEOTIDE SEQUENCE [LARGE SCALE GENOMIC DNA]</scope>
    <source>
        <strain evidence="7">HR-U</strain>
    </source>
</reference>
<evidence type="ECO:0000256" key="2">
    <source>
        <dbReference type="ARBA" id="ARBA00009009"/>
    </source>
</evidence>
<accession>A0A2S7IFI9</accession>
<dbReference type="Gene3D" id="3.40.710.10">
    <property type="entry name" value="DD-peptidase/beta-lactamase superfamily"/>
    <property type="match status" value="1"/>
</dbReference>
<dbReference type="PRINTS" id="PR00118">
    <property type="entry name" value="BLACTAMASEA"/>
</dbReference>
<dbReference type="OrthoDB" id="9772863at2"/>
<comment type="caution">
    <text evidence="6">The sequence shown here is derived from an EMBL/GenBank/DDBJ whole genome shotgun (WGS) entry which is preliminary data.</text>
</comment>
<dbReference type="GO" id="GO:0030655">
    <property type="term" value="P:beta-lactam antibiotic catabolic process"/>
    <property type="evidence" value="ECO:0007669"/>
    <property type="project" value="InterPro"/>
</dbReference>
<name>A0A2S7IFI9_9BACT</name>
<dbReference type="Pfam" id="PF13354">
    <property type="entry name" value="Beta-lactamase2"/>
    <property type="match status" value="1"/>
</dbReference>
<dbReference type="InterPro" id="IPR000871">
    <property type="entry name" value="Beta-lactam_class-A"/>
</dbReference>
<dbReference type="GO" id="GO:0046677">
    <property type="term" value="P:response to antibiotic"/>
    <property type="evidence" value="ECO:0007669"/>
    <property type="project" value="InterPro"/>
</dbReference>
<dbReference type="PANTHER" id="PTHR35333">
    <property type="entry name" value="BETA-LACTAMASE"/>
    <property type="match status" value="1"/>
</dbReference>
<evidence type="ECO:0000313" key="6">
    <source>
        <dbReference type="EMBL" id="PQA53785.1"/>
    </source>
</evidence>
<organism evidence="6 7">
    <name type="scientific">Siphonobacter curvatus</name>
    <dbReference type="NCBI Taxonomy" id="2094562"/>
    <lineage>
        <taxon>Bacteria</taxon>
        <taxon>Pseudomonadati</taxon>
        <taxon>Bacteroidota</taxon>
        <taxon>Cytophagia</taxon>
        <taxon>Cytophagales</taxon>
        <taxon>Cytophagaceae</taxon>
        <taxon>Siphonobacter</taxon>
    </lineage>
</organism>
<comment type="similarity">
    <text evidence="2">Belongs to the class-A beta-lactamase family.</text>
</comment>
<dbReference type="EC" id="3.5.2.6" evidence="3"/>
<dbReference type="NCBIfam" id="NF012099">
    <property type="entry name" value="SubclassA2"/>
    <property type="match status" value="1"/>
</dbReference>